<dbReference type="PANTHER" id="PTHR31630">
    <property type="entry name" value="PHYTANOYL-COA DIOXYGENASE-RELATED-RELATED"/>
    <property type="match status" value="1"/>
</dbReference>
<evidence type="ECO:0000256" key="1">
    <source>
        <dbReference type="SAM" id="MobiDB-lite"/>
    </source>
</evidence>
<accession>A0A427XSL5</accession>
<name>A0A427XSL5_9TREE</name>
<dbReference type="RefSeq" id="XP_028476377.1">
    <property type="nucleotide sequence ID" value="XM_028623444.1"/>
</dbReference>
<keyword evidence="3" id="KW-1185">Reference proteome</keyword>
<dbReference type="GeneID" id="39592662"/>
<dbReference type="InterPro" id="IPR008775">
    <property type="entry name" value="Phytyl_CoA_dOase-like"/>
</dbReference>
<dbReference type="SUPFAM" id="SSF51197">
    <property type="entry name" value="Clavaminate synthase-like"/>
    <property type="match status" value="1"/>
</dbReference>
<proteinExistence type="predicted"/>
<dbReference type="Proteomes" id="UP000279236">
    <property type="component" value="Unassembled WGS sequence"/>
</dbReference>
<evidence type="ECO:0008006" key="4">
    <source>
        <dbReference type="Google" id="ProtNLM"/>
    </source>
</evidence>
<sequence length="339" mass="38366">MTVETATATTSASTAQPTLKLRGSTQPAVEAFPGLETKGYAVVKSVISPERAQYYVNEMYQWLESFGKGFKGDDRSTWHIDNVPFFDKGGLYHRFGVAHEQFAWDARSEPGVVDTFARIWGTDELIVSYDSVNISLPLPKDELNGDRVAPWPHVDQSPTRCFRHCIQGILNLYPNGPKDGGLTVLEGSMPLFEEYFATHQDLRPAEGWPTADWWAHNEDTLKWFYDRGCKWVKVEAGPGDLILWDSRTIHYGAAAEGSEPRVATYVCYKPAKDMQPDKLQTKRECFAKHWGTSHDPLEFRINAARYKPHWNIEEGERTAPRSLPVLSERAKKLAGLVPY</sequence>
<evidence type="ECO:0000313" key="2">
    <source>
        <dbReference type="EMBL" id="RSH81922.1"/>
    </source>
</evidence>
<dbReference type="OrthoDB" id="445007at2759"/>
<dbReference type="AlphaFoldDB" id="A0A427XSL5"/>
<organism evidence="2 3">
    <name type="scientific">Apiotrichum porosum</name>
    <dbReference type="NCBI Taxonomy" id="105984"/>
    <lineage>
        <taxon>Eukaryota</taxon>
        <taxon>Fungi</taxon>
        <taxon>Dikarya</taxon>
        <taxon>Basidiomycota</taxon>
        <taxon>Agaricomycotina</taxon>
        <taxon>Tremellomycetes</taxon>
        <taxon>Trichosporonales</taxon>
        <taxon>Trichosporonaceae</taxon>
        <taxon>Apiotrichum</taxon>
    </lineage>
</organism>
<dbReference type="Gene3D" id="2.60.120.620">
    <property type="entry name" value="q2cbj1_9rhob like domain"/>
    <property type="match status" value="1"/>
</dbReference>
<dbReference type="PANTHER" id="PTHR31630:SF6">
    <property type="entry name" value="PHYTANOYL-COA DIOXYGENASE-RELATED"/>
    <property type="match status" value="1"/>
</dbReference>
<feature type="compositionally biased region" description="Low complexity" evidence="1">
    <location>
        <begin position="1"/>
        <end position="15"/>
    </location>
</feature>
<dbReference type="EMBL" id="RSCE01000006">
    <property type="protein sequence ID" value="RSH81922.1"/>
    <property type="molecule type" value="Genomic_DNA"/>
</dbReference>
<feature type="region of interest" description="Disordered" evidence="1">
    <location>
        <begin position="1"/>
        <end position="22"/>
    </location>
</feature>
<protein>
    <recommendedName>
        <fullName evidence="4">Phytanoyl-CoA dioxygenase</fullName>
    </recommendedName>
</protein>
<comment type="caution">
    <text evidence="2">The sequence shown here is derived from an EMBL/GenBank/DDBJ whole genome shotgun (WGS) entry which is preliminary data.</text>
</comment>
<evidence type="ECO:0000313" key="3">
    <source>
        <dbReference type="Proteomes" id="UP000279236"/>
    </source>
</evidence>
<gene>
    <name evidence="2" type="ORF">EHS24_008119</name>
</gene>
<dbReference type="Pfam" id="PF05721">
    <property type="entry name" value="PhyH"/>
    <property type="match status" value="1"/>
</dbReference>
<reference evidence="2 3" key="1">
    <citation type="submission" date="2018-11" db="EMBL/GenBank/DDBJ databases">
        <title>Genome sequence of Apiotrichum porosum DSM 27194.</title>
        <authorList>
            <person name="Aliyu H."/>
            <person name="Gorte O."/>
            <person name="Ochsenreither K."/>
        </authorList>
    </citation>
    <scope>NUCLEOTIDE SEQUENCE [LARGE SCALE GENOMIC DNA]</scope>
    <source>
        <strain evidence="2 3">DSM 27194</strain>
    </source>
</reference>